<dbReference type="InterPro" id="IPR001789">
    <property type="entry name" value="Sig_transdc_resp-reg_receiver"/>
</dbReference>
<dbReference type="Pfam" id="PF04397">
    <property type="entry name" value="LytTR"/>
    <property type="match status" value="1"/>
</dbReference>
<sequence length="251" mass="28686">MTAWIIEDEPPALRRLTKLLAEVRPDLHIAFTTDSIASCVSALQERPHPSVIFSDIHLADGLSFSIWERAACDCPIIFTTAYDQYGIRAFRVNSIDYLLKPVEAPDLARALDKLERIATPPPPPDWASIANLIQRGQPAYRERFLAQRGSEWVPVRVSELRQIYADEGLTFALSHTGQRVLLDSPLDQIEEELAPKDWFRINRGQIIHIDAVRKVQPYFNHRLVLELQPTGGTENLVSRQRVKRFKDWLGK</sequence>
<dbReference type="InterPro" id="IPR046947">
    <property type="entry name" value="LytR-like"/>
</dbReference>
<dbReference type="PROSITE" id="PS50110">
    <property type="entry name" value="RESPONSE_REGULATORY"/>
    <property type="match status" value="1"/>
</dbReference>
<name>A0A923PGY3_9BACT</name>
<organism evidence="4 5">
    <name type="scientific">Neolewinella lacunae</name>
    <dbReference type="NCBI Taxonomy" id="1517758"/>
    <lineage>
        <taxon>Bacteria</taxon>
        <taxon>Pseudomonadati</taxon>
        <taxon>Bacteroidota</taxon>
        <taxon>Saprospiria</taxon>
        <taxon>Saprospirales</taxon>
        <taxon>Lewinellaceae</taxon>
        <taxon>Neolewinella</taxon>
    </lineage>
</organism>
<proteinExistence type="predicted"/>
<keyword evidence="1" id="KW-0597">Phosphoprotein</keyword>
<evidence type="ECO:0000313" key="5">
    <source>
        <dbReference type="Proteomes" id="UP000650081"/>
    </source>
</evidence>
<keyword evidence="5" id="KW-1185">Reference proteome</keyword>
<evidence type="ECO:0000259" key="3">
    <source>
        <dbReference type="PROSITE" id="PS50930"/>
    </source>
</evidence>
<feature type="modified residue" description="4-aspartylphosphate" evidence="1">
    <location>
        <position position="55"/>
    </location>
</feature>
<dbReference type="SUPFAM" id="SSF52172">
    <property type="entry name" value="CheY-like"/>
    <property type="match status" value="1"/>
</dbReference>
<dbReference type="RefSeq" id="WP_187465967.1">
    <property type="nucleotide sequence ID" value="NZ_JACSIT010000080.1"/>
</dbReference>
<dbReference type="PROSITE" id="PS50930">
    <property type="entry name" value="HTH_LYTTR"/>
    <property type="match status" value="1"/>
</dbReference>
<dbReference type="Gene3D" id="3.40.50.2300">
    <property type="match status" value="1"/>
</dbReference>
<dbReference type="SMART" id="SM00448">
    <property type="entry name" value="REC"/>
    <property type="match status" value="1"/>
</dbReference>
<comment type="caution">
    <text evidence="4">The sequence shown here is derived from an EMBL/GenBank/DDBJ whole genome shotgun (WGS) entry which is preliminary data.</text>
</comment>
<evidence type="ECO:0000256" key="1">
    <source>
        <dbReference type="PROSITE-ProRule" id="PRU00169"/>
    </source>
</evidence>
<dbReference type="PANTHER" id="PTHR37299">
    <property type="entry name" value="TRANSCRIPTIONAL REGULATOR-RELATED"/>
    <property type="match status" value="1"/>
</dbReference>
<dbReference type="EMBL" id="JACSIT010000080">
    <property type="protein sequence ID" value="MBC6993870.1"/>
    <property type="molecule type" value="Genomic_DNA"/>
</dbReference>
<dbReference type="AlphaFoldDB" id="A0A923PGY3"/>
<feature type="domain" description="Response regulatory" evidence="2">
    <location>
        <begin position="2"/>
        <end position="115"/>
    </location>
</feature>
<dbReference type="FunFam" id="3.40.50.2300:FF:000361">
    <property type="entry name" value="Two-component system response regulator"/>
    <property type="match status" value="1"/>
</dbReference>
<feature type="domain" description="HTH LytTR-type" evidence="3">
    <location>
        <begin position="144"/>
        <end position="251"/>
    </location>
</feature>
<evidence type="ECO:0000259" key="2">
    <source>
        <dbReference type="PROSITE" id="PS50110"/>
    </source>
</evidence>
<gene>
    <name evidence="4" type="ORF">H9S92_06845</name>
</gene>
<dbReference type="SMART" id="SM00850">
    <property type="entry name" value="LytTR"/>
    <property type="match status" value="1"/>
</dbReference>
<dbReference type="GO" id="GO:0003677">
    <property type="term" value="F:DNA binding"/>
    <property type="evidence" value="ECO:0007669"/>
    <property type="project" value="InterPro"/>
</dbReference>
<accession>A0A923PGY3</accession>
<protein>
    <submittedName>
        <fullName evidence="4">Response regulator transcription factor</fullName>
    </submittedName>
</protein>
<evidence type="ECO:0000313" key="4">
    <source>
        <dbReference type="EMBL" id="MBC6993870.1"/>
    </source>
</evidence>
<dbReference type="InterPro" id="IPR011006">
    <property type="entry name" value="CheY-like_superfamily"/>
</dbReference>
<dbReference type="Gene3D" id="2.40.50.1020">
    <property type="entry name" value="LytTr DNA-binding domain"/>
    <property type="match status" value="1"/>
</dbReference>
<dbReference type="Proteomes" id="UP000650081">
    <property type="component" value="Unassembled WGS sequence"/>
</dbReference>
<reference evidence="4" key="1">
    <citation type="submission" date="2020-08" db="EMBL/GenBank/DDBJ databases">
        <title>Lewinella bacteria from marine environments.</title>
        <authorList>
            <person name="Zhong Y."/>
        </authorList>
    </citation>
    <scope>NUCLEOTIDE SEQUENCE</scope>
    <source>
        <strain evidence="4">KCTC 42187</strain>
    </source>
</reference>
<dbReference type="InterPro" id="IPR007492">
    <property type="entry name" value="LytTR_DNA-bd_dom"/>
</dbReference>
<dbReference type="PANTHER" id="PTHR37299:SF1">
    <property type="entry name" value="STAGE 0 SPORULATION PROTEIN A HOMOLOG"/>
    <property type="match status" value="1"/>
</dbReference>
<dbReference type="Pfam" id="PF00072">
    <property type="entry name" value="Response_reg"/>
    <property type="match status" value="1"/>
</dbReference>
<dbReference type="GO" id="GO:0000156">
    <property type="term" value="F:phosphorelay response regulator activity"/>
    <property type="evidence" value="ECO:0007669"/>
    <property type="project" value="InterPro"/>
</dbReference>